<reference evidence="5" key="1">
    <citation type="journal article" date="2023" name="Nat. Commun.">
        <title>Diploid and tetraploid genomes of Acorus and the evolution of monocots.</title>
        <authorList>
            <person name="Ma L."/>
            <person name="Liu K.W."/>
            <person name="Li Z."/>
            <person name="Hsiao Y.Y."/>
            <person name="Qi Y."/>
            <person name="Fu T."/>
            <person name="Tang G.D."/>
            <person name="Zhang D."/>
            <person name="Sun W.H."/>
            <person name="Liu D.K."/>
            <person name="Li Y."/>
            <person name="Chen G.Z."/>
            <person name="Liu X.D."/>
            <person name="Liao X.Y."/>
            <person name="Jiang Y.T."/>
            <person name="Yu X."/>
            <person name="Hao Y."/>
            <person name="Huang J."/>
            <person name="Zhao X.W."/>
            <person name="Ke S."/>
            <person name="Chen Y.Y."/>
            <person name="Wu W.L."/>
            <person name="Hsu J.L."/>
            <person name="Lin Y.F."/>
            <person name="Huang M.D."/>
            <person name="Li C.Y."/>
            <person name="Huang L."/>
            <person name="Wang Z.W."/>
            <person name="Zhao X."/>
            <person name="Zhong W.Y."/>
            <person name="Peng D.H."/>
            <person name="Ahmad S."/>
            <person name="Lan S."/>
            <person name="Zhang J.S."/>
            <person name="Tsai W.C."/>
            <person name="Van de Peer Y."/>
            <person name="Liu Z.J."/>
        </authorList>
    </citation>
    <scope>NUCLEOTIDE SEQUENCE</scope>
    <source>
        <strain evidence="5">CP</strain>
    </source>
</reference>
<protein>
    <recommendedName>
        <fullName evidence="7">RRP12-like protein</fullName>
    </recommendedName>
</protein>
<feature type="region of interest" description="Disordered" evidence="2">
    <location>
        <begin position="758"/>
        <end position="850"/>
    </location>
</feature>
<feature type="domain" description="RRP12 N-terminal HEAT" evidence="4">
    <location>
        <begin position="1"/>
        <end position="43"/>
    </location>
</feature>
<evidence type="ECO:0000259" key="4">
    <source>
        <dbReference type="Pfam" id="PF25772"/>
    </source>
</evidence>
<feature type="domain" description="RRP12 HEAT" evidence="3">
    <location>
        <begin position="168"/>
        <end position="295"/>
    </location>
</feature>
<dbReference type="Pfam" id="PF08161">
    <property type="entry name" value="RRP12_HEAT"/>
    <property type="match status" value="1"/>
</dbReference>
<dbReference type="InterPro" id="IPR016024">
    <property type="entry name" value="ARM-type_fold"/>
</dbReference>
<feature type="compositionally biased region" description="Basic residues" evidence="2">
    <location>
        <begin position="902"/>
        <end position="915"/>
    </location>
</feature>
<organism evidence="5 6">
    <name type="scientific">Acorus calamus</name>
    <name type="common">Sweet flag</name>
    <dbReference type="NCBI Taxonomy" id="4465"/>
    <lineage>
        <taxon>Eukaryota</taxon>
        <taxon>Viridiplantae</taxon>
        <taxon>Streptophyta</taxon>
        <taxon>Embryophyta</taxon>
        <taxon>Tracheophyta</taxon>
        <taxon>Spermatophyta</taxon>
        <taxon>Magnoliopsida</taxon>
        <taxon>Liliopsida</taxon>
        <taxon>Acoraceae</taxon>
        <taxon>Acorus</taxon>
    </lineage>
</organism>
<dbReference type="EMBL" id="JAUJYO010000019">
    <property type="protein sequence ID" value="KAK1287476.1"/>
    <property type="molecule type" value="Genomic_DNA"/>
</dbReference>
<feature type="compositionally biased region" description="Basic and acidic residues" evidence="2">
    <location>
        <begin position="836"/>
        <end position="850"/>
    </location>
</feature>
<evidence type="ECO:0008006" key="7">
    <source>
        <dbReference type="Google" id="ProtNLM"/>
    </source>
</evidence>
<sequence length="915" mass="103560">MSMKFKNKTLKYFSELLKVRESIVTRHIMEILHALCYSPSSHVSPERVVGTLVLVGIVCYCLKTDLLMEWHQQRGCCMLVLRREVQHIFLNPEGEERRSGPTIIEKICATIESLLGYQYSAVWDMSFQVVSAMFGKLGESSYFLMRGTIKSLEDMQKLPDEDLACRKQLEKEALFVSSRSVEGLVYSLWSLLPAFCNYPLDTAKSFEGLTVELCYALRNEPELRGIICSSLQILIQQNKRALALNTDTLNDEVGNCALRAKDHYTSGSANENLNAISSSAKELKILPVLFEIFKTSSKDSGGYLQATIHELASISVKKDVKHHFKKIIYELITATKKDIAAKQQNSDSIRVDSDGGTSHSLERLRYSGDNILYDAIRHTLKDEEGLLQKKAYKILSIILKEREEFLLTKLEELLKLMIDVLPDCHFSAKRHRLDSLYYIIVSVSKDPAVHRKSDIISSFLTEIILALKEANKKTRNRAYDLLVKIGHAYGDEEQGGKKENLQQFFNMVAGGLAGETPHMISAAVKGLARLTYEFSDLVNTAYNVLPSAFLLLQRKNREIIKANLGLLKVLVAKSQVDGLQKHLRSMVEGMLKWQDGTKNHFLSKVKLLLEMLVRKCGLDAVRAVMPEEHMKLLTNIRKTKERKEKKAKSVDETQSVYSKTSTSRLSRWNHTRIFSDFGEDASDDDSEAQNSLMKTISGRQTKATSIVRSKAVSSRSMRRMNKVSKSLPEDLGDKLEDDPLDLLDHKKTRLALQSMRNLKRKADSDDAPEIDSEGRLVIHEDGNPKRESLATSSDRFSEARSQTGSHYSGNSTTRAQKKQRRPSSDSGYAYTGNEYTSKKARGDLKKEGKLEPYAYWPLDRKLLNRREERRATARKGMARVVKLSKKLEGRSVSSALSVNASKFKRNQKKGGKKNR</sequence>
<evidence type="ECO:0000256" key="1">
    <source>
        <dbReference type="ARBA" id="ARBA00007690"/>
    </source>
</evidence>
<evidence type="ECO:0000313" key="5">
    <source>
        <dbReference type="EMBL" id="KAK1287476.1"/>
    </source>
</evidence>
<feature type="compositionally biased region" description="Polar residues" evidence="2">
    <location>
        <begin position="688"/>
        <end position="715"/>
    </location>
</feature>
<dbReference type="PANTHER" id="PTHR48445">
    <property type="entry name" value="OS02G0782100 PROTEIN"/>
    <property type="match status" value="1"/>
</dbReference>
<dbReference type="Proteomes" id="UP001180020">
    <property type="component" value="Unassembled WGS sequence"/>
</dbReference>
<gene>
    <name evidence="5" type="ORF">QJS10_CPB19g01953</name>
</gene>
<feature type="region of interest" description="Disordered" evidence="2">
    <location>
        <begin position="679"/>
        <end position="739"/>
    </location>
</feature>
<dbReference type="SUPFAM" id="SSF48371">
    <property type="entry name" value="ARM repeat"/>
    <property type="match status" value="1"/>
</dbReference>
<dbReference type="InterPro" id="IPR057860">
    <property type="entry name" value="HEAT_RRP12_N"/>
</dbReference>
<proteinExistence type="inferred from homology"/>
<dbReference type="InterPro" id="IPR012978">
    <property type="entry name" value="HEAT_RRP12"/>
</dbReference>
<evidence type="ECO:0000313" key="6">
    <source>
        <dbReference type="Proteomes" id="UP001180020"/>
    </source>
</evidence>
<name>A0AAV9CG76_ACOCL</name>
<accession>A0AAV9CG76</accession>
<reference evidence="5" key="2">
    <citation type="submission" date="2023-06" db="EMBL/GenBank/DDBJ databases">
        <authorList>
            <person name="Ma L."/>
            <person name="Liu K.-W."/>
            <person name="Li Z."/>
            <person name="Hsiao Y.-Y."/>
            <person name="Qi Y."/>
            <person name="Fu T."/>
            <person name="Tang G."/>
            <person name="Zhang D."/>
            <person name="Sun W.-H."/>
            <person name="Liu D.-K."/>
            <person name="Li Y."/>
            <person name="Chen G.-Z."/>
            <person name="Liu X.-D."/>
            <person name="Liao X.-Y."/>
            <person name="Jiang Y.-T."/>
            <person name="Yu X."/>
            <person name="Hao Y."/>
            <person name="Huang J."/>
            <person name="Zhao X.-W."/>
            <person name="Ke S."/>
            <person name="Chen Y.-Y."/>
            <person name="Wu W.-L."/>
            <person name="Hsu J.-L."/>
            <person name="Lin Y.-F."/>
            <person name="Huang M.-D."/>
            <person name="Li C.-Y."/>
            <person name="Huang L."/>
            <person name="Wang Z.-W."/>
            <person name="Zhao X."/>
            <person name="Zhong W.-Y."/>
            <person name="Peng D.-H."/>
            <person name="Ahmad S."/>
            <person name="Lan S."/>
            <person name="Zhang J.-S."/>
            <person name="Tsai W.-C."/>
            <person name="Van De Peer Y."/>
            <person name="Liu Z.-J."/>
        </authorList>
    </citation>
    <scope>NUCLEOTIDE SEQUENCE</scope>
    <source>
        <strain evidence="5">CP</strain>
        <tissue evidence="5">Leaves</tissue>
    </source>
</reference>
<comment type="caution">
    <text evidence="5">The sequence shown here is derived from an EMBL/GenBank/DDBJ whole genome shotgun (WGS) entry which is preliminary data.</text>
</comment>
<feature type="region of interest" description="Disordered" evidence="2">
    <location>
        <begin position="886"/>
        <end position="915"/>
    </location>
</feature>
<dbReference type="Pfam" id="PF25772">
    <property type="entry name" value="HEAT_RRP12_N"/>
    <property type="match status" value="1"/>
</dbReference>
<evidence type="ECO:0000256" key="2">
    <source>
        <dbReference type="SAM" id="MobiDB-lite"/>
    </source>
</evidence>
<dbReference type="InterPro" id="IPR011989">
    <property type="entry name" value="ARM-like"/>
</dbReference>
<dbReference type="PANTHER" id="PTHR48445:SF1">
    <property type="entry name" value="OS02G0782100 PROTEIN"/>
    <property type="match status" value="1"/>
</dbReference>
<comment type="similarity">
    <text evidence="1">Belongs to the RRP12 family.</text>
</comment>
<feature type="compositionally biased region" description="Polar residues" evidence="2">
    <location>
        <begin position="789"/>
        <end position="814"/>
    </location>
</feature>
<dbReference type="AlphaFoldDB" id="A0AAV9CG76"/>
<feature type="compositionally biased region" description="Polar residues" evidence="2">
    <location>
        <begin position="891"/>
        <end position="900"/>
    </location>
</feature>
<keyword evidence="6" id="KW-1185">Reference proteome</keyword>
<feature type="compositionally biased region" description="Basic and acidic residues" evidence="2">
    <location>
        <begin position="772"/>
        <end position="788"/>
    </location>
</feature>
<evidence type="ECO:0000259" key="3">
    <source>
        <dbReference type="Pfam" id="PF08161"/>
    </source>
</evidence>
<dbReference type="Gene3D" id="1.25.10.10">
    <property type="entry name" value="Leucine-rich Repeat Variant"/>
    <property type="match status" value="1"/>
</dbReference>